<dbReference type="InterPro" id="IPR007343">
    <property type="entry name" value="Uncharacterised_pept_Zn_put"/>
</dbReference>
<keyword evidence="6" id="KW-0378">Hydrolase</keyword>
<comment type="subcellular location">
    <subcellularLocation>
        <location evidence="1">Membrane</location>
        <topology evidence="1">Single-pass membrane protein</topology>
    </subcellularLocation>
</comment>
<evidence type="ECO:0000313" key="7">
    <source>
        <dbReference type="Proteomes" id="UP001232343"/>
    </source>
</evidence>
<keyword evidence="6" id="KW-0482">Metalloprotease</keyword>
<evidence type="ECO:0000256" key="3">
    <source>
        <dbReference type="ARBA" id="ARBA00022989"/>
    </source>
</evidence>
<evidence type="ECO:0000313" key="6">
    <source>
        <dbReference type="EMBL" id="MDQ0344562.1"/>
    </source>
</evidence>
<dbReference type="PANTHER" id="PTHR30168">
    <property type="entry name" value="PUTATIVE MEMBRANE PROTEIN YPFJ"/>
    <property type="match status" value="1"/>
</dbReference>
<feature type="transmembrane region" description="Helical" evidence="5">
    <location>
        <begin position="21"/>
        <end position="41"/>
    </location>
</feature>
<comment type="caution">
    <text evidence="6">The sequence shown here is derived from an EMBL/GenBank/DDBJ whole genome shotgun (WGS) entry which is preliminary data.</text>
</comment>
<dbReference type="Proteomes" id="UP001232343">
    <property type="component" value="Unassembled WGS sequence"/>
</dbReference>
<dbReference type="PANTHER" id="PTHR30168:SF0">
    <property type="entry name" value="INNER MEMBRANE PROTEIN"/>
    <property type="match status" value="1"/>
</dbReference>
<protein>
    <submittedName>
        <fullName evidence="6">Metalloprotease</fullName>
    </submittedName>
</protein>
<dbReference type="RefSeq" id="WP_244682901.1">
    <property type="nucleotide sequence ID" value="NZ_JALIRM010000013.1"/>
</dbReference>
<gene>
    <name evidence="6" type="ORF">J2S14_003406</name>
</gene>
<keyword evidence="2 5" id="KW-0812">Transmembrane</keyword>
<dbReference type="Pfam" id="PF04228">
    <property type="entry name" value="Zn_peptidase"/>
    <property type="match status" value="1"/>
</dbReference>
<evidence type="ECO:0000256" key="1">
    <source>
        <dbReference type="ARBA" id="ARBA00004167"/>
    </source>
</evidence>
<keyword evidence="7" id="KW-1185">Reference proteome</keyword>
<evidence type="ECO:0000256" key="2">
    <source>
        <dbReference type="ARBA" id="ARBA00022692"/>
    </source>
</evidence>
<proteinExistence type="predicted"/>
<organism evidence="6 7">
    <name type="scientific">Lederbergia wuyishanensis</name>
    <dbReference type="NCBI Taxonomy" id="1347903"/>
    <lineage>
        <taxon>Bacteria</taxon>
        <taxon>Bacillati</taxon>
        <taxon>Bacillota</taxon>
        <taxon>Bacilli</taxon>
        <taxon>Bacillales</taxon>
        <taxon>Bacillaceae</taxon>
        <taxon>Lederbergia</taxon>
    </lineage>
</organism>
<sequence>MRWEGRRGSTNVEDRRGMGGGSMIAGGGIGGLILLLVFTFLGGDPGSLLQGVQNQGYDSPPPYEESAKEKELSEFVSVVLADTEDVWSDIFKENGLVYKNPTLVLYTDSVQSACGAASSAVGPFYCPGDQKLYIDLSFYDELQQRFNAPGDFAMAYVIAHEVGHHVQKLLGTSDQVAALRQKLSEKEYNKYSVRLELQADYYAGVWANHAESLNLLEDGDIKEAINAASAVGDDTLQKKAKGYVVPESFTHGTSEQRMRWFKKGYQSGNLEDGDTFNTSNL</sequence>
<accession>A0ABU0D848</accession>
<name>A0ABU0D848_9BACI</name>
<reference evidence="6 7" key="1">
    <citation type="submission" date="2023-07" db="EMBL/GenBank/DDBJ databases">
        <title>Genomic Encyclopedia of Type Strains, Phase IV (KMG-IV): sequencing the most valuable type-strain genomes for metagenomic binning, comparative biology and taxonomic classification.</title>
        <authorList>
            <person name="Goeker M."/>
        </authorList>
    </citation>
    <scope>NUCLEOTIDE SEQUENCE [LARGE SCALE GENOMIC DNA]</scope>
    <source>
        <strain evidence="6 7">DSM 27848</strain>
    </source>
</reference>
<evidence type="ECO:0000256" key="4">
    <source>
        <dbReference type="ARBA" id="ARBA00023136"/>
    </source>
</evidence>
<keyword evidence="6" id="KW-0645">Protease</keyword>
<dbReference type="EMBL" id="JAUSUO010000010">
    <property type="protein sequence ID" value="MDQ0344562.1"/>
    <property type="molecule type" value="Genomic_DNA"/>
</dbReference>
<keyword evidence="4 5" id="KW-0472">Membrane</keyword>
<dbReference type="GO" id="GO:0008237">
    <property type="term" value="F:metallopeptidase activity"/>
    <property type="evidence" value="ECO:0007669"/>
    <property type="project" value="UniProtKB-KW"/>
</dbReference>
<evidence type="ECO:0000256" key="5">
    <source>
        <dbReference type="SAM" id="Phobius"/>
    </source>
</evidence>
<keyword evidence="3 5" id="KW-1133">Transmembrane helix</keyword>